<dbReference type="EMBL" id="JAOPJF010000013">
    <property type="protein sequence ID" value="KAK1147217.1"/>
    <property type="molecule type" value="Genomic_DNA"/>
</dbReference>
<protein>
    <submittedName>
        <fullName evidence="1">Uncharacterized protein</fullName>
    </submittedName>
</protein>
<accession>A0ACC3B9Y2</accession>
<organism evidence="1 2">
    <name type="scientific">Aspergillus melleus</name>
    <dbReference type="NCBI Taxonomy" id="138277"/>
    <lineage>
        <taxon>Eukaryota</taxon>
        <taxon>Fungi</taxon>
        <taxon>Dikarya</taxon>
        <taxon>Ascomycota</taxon>
        <taxon>Pezizomycotina</taxon>
        <taxon>Eurotiomycetes</taxon>
        <taxon>Eurotiomycetidae</taxon>
        <taxon>Eurotiales</taxon>
        <taxon>Aspergillaceae</taxon>
        <taxon>Aspergillus</taxon>
        <taxon>Aspergillus subgen. Circumdati</taxon>
    </lineage>
</organism>
<keyword evidence="2" id="KW-1185">Reference proteome</keyword>
<evidence type="ECO:0000313" key="2">
    <source>
        <dbReference type="Proteomes" id="UP001177260"/>
    </source>
</evidence>
<name>A0ACC3B9Y2_9EURO</name>
<evidence type="ECO:0000313" key="1">
    <source>
        <dbReference type="EMBL" id="KAK1147217.1"/>
    </source>
</evidence>
<reference evidence="1 2" key="1">
    <citation type="journal article" date="2023" name="ACS Omega">
        <title>Identification of the Neoaspergillic Acid Biosynthesis Gene Cluster by Establishing an In Vitro CRISPR-Ribonucleoprotein Genetic System in Aspergillus melleus.</title>
        <authorList>
            <person name="Yuan B."/>
            <person name="Grau M.F."/>
            <person name="Murata R.M."/>
            <person name="Torok T."/>
            <person name="Venkateswaran K."/>
            <person name="Stajich J.E."/>
            <person name="Wang C.C.C."/>
        </authorList>
    </citation>
    <scope>NUCLEOTIDE SEQUENCE [LARGE SCALE GENOMIC DNA]</scope>
    <source>
        <strain evidence="1 2">IMV 1140</strain>
    </source>
</reference>
<dbReference type="Proteomes" id="UP001177260">
    <property type="component" value="Unassembled WGS sequence"/>
</dbReference>
<comment type="caution">
    <text evidence="1">The sequence shown here is derived from an EMBL/GenBank/DDBJ whole genome shotgun (WGS) entry which is preliminary data.</text>
</comment>
<sequence length="350" mass="38254">MAVLTTPPPVTSVDWTNLESVAVKVNGHIESRYNAQTDEWSIPEFVHDHNLRVNGLEPLLSYGQQAYEGIKACRDPQGAIRVFRPDFHADRFQHTCCVMSVPSMSQDHFTRCVEMAVSRNAEYVPPHDSDAMMYIKPTVFGSGSHNSSSRSSDFLLSVAVFPGRDCHLTRPLDALVMDDLNGATAHSASPVNGEEQVRTKQYGLALHVDARTHTEIIGFSRASFIGFMGGGEDGGIRVVLPENCNTLDSATSDSCITLARALGWVVEKRGIHVASLSEFSEVVAVGATADLTPVKSITHLHDNSRVQVTYDATAEGKPGPVATELCQRLKDIKKGRAPDNFGWCYKVQLL</sequence>
<proteinExistence type="predicted"/>
<gene>
    <name evidence="1" type="ORF">N8T08_001956</name>
</gene>